<proteinExistence type="predicted"/>
<evidence type="ECO:0000313" key="1">
    <source>
        <dbReference type="EnsemblMetazoa" id="GPAI030884-PA"/>
    </source>
</evidence>
<protein>
    <submittedName>
        <fullName evidence="1">Uncharacterized protein</fullName>
    </submittedName>
</protein>
<name>A0A1B0A0Q8_GLOPL</name>
<dbReference type="EnsemblMetazoa" id="GPAI030884-RA">
    <property type="protein sequence ID" value="GPAI030884-PA"/>
    <property type="gene ID" value="GPAI030884"/>
</dbReference>
<organism evidence="1 2">
    <name type="scientific">Glossina pallidipes</name>
    <name type="common">Tsetse fly</name>
    <dbReference type="NCBI Taxonomy" id="7398"/>
    <lineage>
        <taxon>Eukaryota</taxon>
        <taxon>Metazoa</taxon>
        <taxon>Ecdysozoa</taxon>
        <taxon>Arthropoda</taxon>
        <taxon>Hexapoda</taxon>
        <taxon>Insecta</taxon>
        <taxon>Pterygota</taxon>
        <taxon>Neoptera</taxon>
        <taxon>Endopterygota</taxon>
        <taxon>Diptera</taxon>
        <taxon>Brachycera</taxon>
        <taxon>Muscomorpha</taxon>
        <taxon>Hippoboscoidea</taxon>
        <taxon>Glossinidae</taxon>
        <taxon>Glossina</taxon>
    </lineage>
</organism>
<accession>A0A1B0A0Q8</accession>
<dbReference type="AlphaFoldDB" id="A0A1B0A0Q8"/>
<reference evidence="2" key="1">
    <citation type="submission" date="2014-03" db="EMBL/GenBank/DDBJ databases">
        <authorList>
            <person name="Aksoy S."/>
            <person name="Warren W."/>
            <person name="Wilson R.K."/>
        </authorList>
    </citation>
    <scope>NUCLEOTIDE SEQUENCE [LARGE SCALE GENOMIC DNA]</scope>
    <source>
        <strain evidence="2">IAEA</strain>
    </source>
</reference>
<sequence>MLLKVVSCQCMRVKQLGRKTWLWRSGCCITLQQQSPYRLTIYNGNSNKVVMCAKIKIYVAAGCSSPSYVIKPGIIAVINTLIYGLRYKCYAVSRHQVGYKVLHRSARFSMLFMINEIRMSPQNICVKNSDGLHLQYVQLIKENRHDR</sequence>
<dbReference type="VEuPathDB" id="VectorBase:GPAI030884"/>
<evidence type="ECO:0000313" key="2">
    <source>
        <dbReference type="Proteomes" id="UP000092445"/>
    </source>
</evidence>
<keyword evidence="2" id="KW-1185">Reference proteome</keyword>
<dbReference type="Proteomes" id="UP000092445">
    <property type="component" value="Unassembled WGS sequence"/>
</dbReference>
<reference evidence="1" key="2">
    <citation type="submission" date="2020-05" db="UniProtKB">
        <authorList>
            <consortium name="EnsemblMetazoa"/>
        </authorList>
    </citation>
    <scope>IDENTIFICATION</scope>
    <source>
        <strain evidence="1">IAEA</strain>
    </source>
</reference>